<proteinExistence type="predicted"/>
<dbReference type="EMBL" id="JABVXQ010000006">
    <property type="protein sequence ID" value="KAF6104450.1"/>
    <property type="molecule type" value="Genomic_DNA"/>
</dbReference>
<reference evidence="1 2" key="1">
    <citation type="journal article" date="2020" name="Nature">
        <title>Six reference-quality genomes reveal evolution of bat adaptations.</title>
        <authorList>
            <person name="Jebb D."/>
            <person name="Huang Z."/>
            <person name="Pippel M."/>
            <person name="Hughes G.M."/>
            <person name="Lavrichenko K."/>
            <person name="Devanna P."/>
            <person name="Winkler S."/>
            <person name="Jermiin L.S."/>
            <person name="Skirmuntt E.C."/>
            <person name="Katzourakis A."/>
            <person name="Burkitt-Gray L."/>
            <person name="Ray D.A."/>
            <person name="Sullivan K.A.M."/>
            <person name="Roscito J.G."/>
            <person name="Kirilenko B.M."/>
            <person name="Davalos L.M."/>
            <person name="Corthals A.P."/>
            <person name="Power M.L."/>
            <person name="Jones G."/>
            <person name="Ransome R.D."/>
            <person name="Dechmann D.K.N."/>
            <person name="Locatelli A.G."/>
            <person name="Puechmaille S.J."/>
            <person name="Fedrigo O."/>
            <person name="Jarvis E.D."/>
            <person name="Hiller M."/>
            <person name="Vernes S.C."/>
            <person name="Myers E.W."/>
            <person name="Teeling E.C."/>
        </authorList>
    </citation>
    <scope>NUCLEOTIDE SEQUENCE [LARGE SCALE GENOMIC DNA]</scope>
    <source>
        <strain evidence="1">Bat1K_MPI-CBG_1</strain>
    </source>
</reference>
<organism evidence="1 2">
    <name type="scientific">Phyllostomus discolor</name>
    <name type="common">pale spear-nosed bat</name>
    <dbReference type="NCBI Taxonomy" id="89673"/>
    <lineage>
        <taxon>Eukaryota</taxon>
        <taxon>Metazoa</taxon>
        <taxon>Chordata</taxon>
        <taxon>Craniata</taxon>
        <taxon>Vertebrata</taxon>
        <taxon>Euteleostomi</taxon>
        <taxon>Mammalia</taxon>
        <taxon>Eutheria</taxon>
        <taxon>Laurasiatheria</taxon>
        <taxon>Chiroptera</taxon>
        <taxon>Yangochiroptera</taxon>
        <taxon>Phyllostomidae</taxon>
        <taxon>Phyllostominae</taxon>
        <taxon>Phyllostomus</taxon>
    </lineage>
</organism>
<protein>
    <submittedName>
        <fullName evidence="1">Uncharacterized protein</fullName>
    </submittedName>
</protein>
<gene>
    <name evidence="1" type="ORF">HJG60_011380</name>
</gene>
<accession>A0A834A7T2</accession>
<comment type="caution">
    <text evidence="1">The sequence shown here is derived from an EMBL/GenBank/DDBJ whole genome shotgun (WGS) entry which is preliminary data.</text>
</comment>
<dbReference type="Proteomes" id="UP000664940">
    <property type="component" value="Unassembled WGS sequence"/>
</dbReference>
<evidence type="ECO:0000313" key="1">
    <source>
        <dbReference type="EMBL" id="KAF6104450.1"/>
    </source>
</evidence>
<name>A0A834A7T2_9CHIR</name>
<dbReference type="AlphaFoldDB" id="A0A834A7T2"/>
<evidence type="ECO:0000313" key="2">
    <source>
        <dbReference type="Proteomes" id="UP000664940"/>
    </source>
</evidence>
<sequence>MDCSGHCGVLHPRPFLPSELRPSFLQLPEVLFANHSQFSCSPVIALGQRNLLCSSVCPLPTGSLCPMTCYGGGKIMQPPCFNWDNSEAPPSSRASAETSAVTANQVSFLCLICCPSVFPGILPEGTTMS</sequence>